<comment type="similarity">
    <text evidence="1">Belongs to the filamin family.</text>
</comment>
<dbReference type="GO" id="GO:0030036">
    <property type="term" value="P:actin cytoskeleton organization"/>
    <property type="evidence" value="ECO:0007669"/>
    <property type="project" value="InterPro"/>
</dbReference>
<protein>
    <recommendedName>
        <fullName evidence="6">Filamin</fullName>
    </recommendedName>
</protein>
<evidence type="ECO:0000256" key="3">
    <source>
        <dbReference type="PROSITE-ProRule" id="PRU00087"/>
    </source>
</evidence>
<organism evidence="4 5">
    <name type="scientific">Dibothriocephalus latus</name>
    <name type="common">Fish tapeworm</name>
    <name type="synonym">Diphyllobothrium latum</name>
    <dbReference type="NCBI Taxonomy" id="60516"/>
    <lineage>
        <taxon>Eukaryota</taxon>
        <taxon>Metazoa</taxon>
        <taxon>Spiralia</taxon>
        <taxon>Lophotrochozoa</taxon>
        <taxon>Platyhelminthes</taxon>
        <taxon>Cestoda</taxon>
        <taxon>Eucestoda</taxon>
        <taxon>Diphyllobothriidea</taxon>
        <taxon>Diphyllobothriidae</taxon>
        <taxon>Dibothriocephalus</taxon>
    </lineage>
</organism>
<dbReference type="InterPro" id="IPR044801">
    <property type="entry name" value="Filamin"/>
</dbReference>
<gene>
    <name evidence="4" type="ORF">DILT_LOCUS13172</name>
</gene>
<dbReference type="GO" id="GO:0051015">
    <property type="term" value="F:actin filament binding"/>
    <property type="evidence" value="ECO:0007669"/>
    <property type="project" value="InterPro"/>
</dbReference>
<feature type="repeat" description="Filamin" evidence="3">
    <location>
        <begin position="53"/>
        <end position="87"/>
    </location>
</feature>
<dbReference type="PANTHER" id="PTHR38537:SF8">
    <property type="entry name" value="FILAMIN-A"/>
    <property type="match status" value="1"/>
</dbReference>
<keyword evidence="2" id="KW-0677">Repeat</keyword>
<dbReference type="EMBL" id="UYRU01069142">
    <property type="protein sequence ID" value="VDN18394.1"/>
    <property type="molecule type" value="Genomic_DNA"/>
</dbReference>
<sequence>MRHAIASVTQYTLISFHSLKITFLRVCFTKVTHTDRSGRRVPAQVVPKPGQPGVYDVTYVPDQEGPCQIEVKQGQVHVPRSPFMQNVLPVCEPNRVRVSGEGVKPSRPEGLPAGNQTTFQVDTREAGSGDLELTVTDSAQRPLQLEVADHGDGVYTCEYCPEEAAPHYVDVKFGGREIPESPFCVKVHPTGRPDLCRIEGEHTIYGAVSIRAQ</sequence>
<reference evidence="4 5" key="1">
    <citation type="submission" date="2018-11" db="EMBL/GenBank/DDBJ databases">
        <authorList>
            <consortium name="Pathogen Informatics"/>
        </authorList>
    </citation>
    <scope>NUCLEOTIDE SEQUENCE [LARGE SCALE GENOMIC DNA]</scope>
</reference>
<dbReference type="InterPro" id="IPR013783">
    <property type="entry name" value="Ig-like_fold"/>
</dbReference>
<dbReference type="InterPro" id="IPR017868">
    <property type="entry name" value="Filamin/ABP280_repeat-like"/>
</dbReference>
<dbReference type="Pfam" id="PF00630">
    <property type="entry name" value="Filamin"/>
    <property type="match status" value="2"/>
</dbReference>
<dbReference type="PROSITE" id="PS50194">
    <property type="entry name" value="FILAMIN_REPEAT"/>
    <property type="match status" value="2"/>
</dbReference>
<dbReference type="PANTHER" id="PTHR38537">
    <property type="entry name" value="JITTERBUG, ISOFORM N"/>
    <property type="match status" value="1"/>
</dbReference>
<dbReference type="InterPro" id="IPR014756">
    <property type="entry name" value="Ig_E-set"/>
</dbReference>
<dbReference type="FunFam" id="2.60.40.10:FF:000001">
    <property type="entry name" value="Filamin-C isoform b"/>
    <property type="match status" value="1"/>
</dbReference>
<feature type="repeat" description="Filamin" evidence="3">
    <location>
        <begin position="88"/>
        <end position="187"/>
    </location>
</feature>
<dbReference type="SUPFAM" id="SSF81296">
    <property type="entry name" value="E set domains"/>
    <property type="match status" value="2"/>
</dbReference>
<accession>A0A3P7LNN9</accession>
<evidence type="ECO:0000256" key="1">
    <source>
        <dbReference type="ARBA" id="ARBA00009238"/>
    </source>
</evidence>
<proteinExistence type="inferred from homology"/>
<dbReference type="Gene3D" id="2.60.40.10">
    <property type="entry name" value="Immunoglobulins"/>
    <property type="match status" value="2"/>
</dbReference>
<evidence type="ECO:0000313" key="5">
    <source>
        <dbReference type="Proteomes" id="UP000281553"/>
    </source>
</evidence>
<dbReference type="OrthoDB" id="18740at2759"/>
<dbReference type="AlphaFoldDB" id="A0A3P7LNN9"/>
<dbReference type="SMART" id="SM00557">
    <property type="entry name" value="IG_FLMN"/>
    <property type="match status" value="2"/>
</dbReference>
<dbReference type="Proteomes" id="UP000281553">
    <property type="component" value="Unassembled WGS sequence"/>
</dbReference>
<keyword evidence="5" id="KW-1185">Reference proteome</keyword>
<name>A0A3P7LNN9_DIBLA</name>
<dbReference type="InterPro" id="IPR001298">
    <property type="entry name" value="Filamin/ABP280_rpt"/>
</dbReference>
<evidence type="ECO:0008006" key="6">
    <source>
        <dbReference type="Google" id="ProtNLM"/>
    </source>
</evidence>
<evidence type="ECO:0000313" key="4">
    <source>
        <dbReference type="EMBL" id="VDN18394.1"/>
    </source>
</evidence>
<evidence type="ECO:0000256" key="2">
    <source>
        <dbReference type="ARBA" id="ARBA00022737"/>
    </source>
</evidence>